<feature type="transmembrane region" description="Helical" evidence="11">
    <location>
        <begin position="59"/>
        <end position="85"/>
    </location>
</feature>
<evidence type="ECO:0000256" key="11">
    <source>
        <dbReference type="SAM" id="Phobius"/>
    </source>
</evidence>
<evidence type="ECO:0000256" key="10">
    <source>
        <dbReference type="RuleBase" id="RU000320"/>
    </source>
</evidence>
<comment type="function">
    <text evidence="1">NDH-1 shuttles electrons from NADH, via FMN and iron-sulfur (Fe-S) centers, to quinones in the respiratory chain. The immediate electron acceptor for the enzyme in this species is believed to be ubiquinone. Couples the redox reaction to proton translocation (for every two electrons transferred, four hydrogen ions are translocated across the cytoplasmic membrane), and thus conserves the redox energy in a proton gradient.</text>
</comment>
<feature type="domain" description="MrpA C-terminal/MbhD" evidence="14">
    <location>
        <begin position="593"/>
        <end position="657"/>
    </location>
</feature>
<feature type="transmembrane region" description="Helical" evidence="11">
    <location>
        <begin position="483"/>
        <end position="506"/>
    </location>
</feature>
<evidence type="ECO:0000256" key="7">
    <source>
        <dbReference type="ARBA" id="ARBA00022989"/>
    </source>
</evidence>
<dbReference type="GO" id="GO:0006811">
    <property type="term" value="P:monoatomic ion transport"/>
    <property type="evidence" value="ECO:0007669"/>
    <property type="project" value="UniProtKB-KW"/>
</dbReference>
<feature type="transmembrane region" description="Helical" evidence="11">
    <location>
        <begin position="149"/>
        <end position="173"/>
    </location>
</feature>
<keyword evidence="9 11" id="KW-0472">Membrane</keyword>
<comment type="caution">
    <text evidence="16">The sequence shown here is derived from an EMBL/GenBank/DDBJ whole genome shotgun (WGS) entry which is preliminary data.</text>
</comment>
<dbReference type="PANTHER" id="PTHR43373">
    <property type="entry name" value="NA(+)/H(+) ANTIPORTER SUBUNIT"/>
    <property type="match status" value="1"/>
</dbReference>
<feature type="transmembrane region" description="Helical" evidence="11">
    <location>
        <begin position="437"/>
        <end position="463"/>
    </location>
</feature>
<evidence type="ECO:0000256" key="2">
    <source>
        <dbReference type="ARBA" id="ARBA00004651"/>
    </source>
</evidence>
<evidence type="ECO:0000256" key="3">
    <source>
        <dbReference type="ARBA" id="ARBA00022448"/>
    </source>
</evidence>
<dbReference type="GO" id="GO:0005886">
    <property type="term" value="C:plasma membrane"/>
    <property type="evidence" value="ECO:0007669"/>
    <property type="project" value="UniProtKB-SubCell"/>
</dbReference>
<keyword evidence="8" id="KW-0406">Ion transport</keyword>
<keyword evidence="5" id="KW-1003">Cell membrane</keyword>
<keyword evidence="4" id="KW-0050">Antiport</keyword>
<feature type="transmembrane region" description="Helical" evidence="11">
    <location>
        <begin position="97"/>
        <end position="114"/>
    </location>
</feature>
<dbReference type="AlphaFoldDB" id="A0A840WLS5"/>
<evidence type="ECO:0000313" key="16">
    <source>
        <dbReference type="EMBL" id="MBB5514602.1"/>
    </source>
</evidence>
<feature type="transmembrane region" description="Helical" evidence="11">
    <location>
        <begin position="665"/>
        <end position="686"/>
    </location>
</feature>
<evidence type="ECO:0000256" key="8">
    <source>
        <dbReference type="ARBA" id="ARBA00023065"/>
    </source>
</evidence>
<feature type="transmembrane region" description="Helical" evidence="11">
    <location>
        <begin position="553"/>
        <end position="573"/>
    </location>
</feature>
<feature type="transmembrane region" description="Helical" evidence="11">
    <location>
        <begin position="608"/>
        <end position="628"/>
    </location>
</feature>
<evidence type="ECO:0000259" key="13">
    <source>
        <dbReference type="Pfam" id="PF00662"/>
    </source>
</evidence>
<proteinExistence type="predicted"/>
<gene>
    <name evidence="16" type="ORF">FHS89_000600</name>
</gene>
<dbReference type="GO" id="GO:0015297">
    <property type="term" value="F:antiporter activity"/>
    <property type="evidence" value="ECO:0007669"/>
    <property type="project" value="UniProtKB-KW"/>
</dbReference>
<accession>A0A840WLS5</accession>
<sequence>MTSTAAPATPEQAGIWRVVPALVLAIAAGWFATFLPLIAQGEYAEFVVPWIPSLNIELAFRLDALSLTFALLITGIGAICFLYASTYFRSDPRLKRLLSLLTLFAISMLGLVLADDAITLFVFWEGTTITSFLLVGYDHHKKSARDSALQALLVTGLGGLALLAGLILMGQVAGTYRISEWVQMGGIFRDSGLYLGMLTLVLLGCFTKSAQFPFHFWLPGAMAAPTPVSAYLHSATMVKAGVYLIARLSPALGGTEVWTWTLTLVGATTMIVASIWALKQTDLKLMLAYTTVMALGALVMFLGGDYYYATTGAVTFIIVHALYKATLFLSVGMLDKMAGTREVEALGGLRRAMPLTWGIILLAAASMAGFLPFFGFIGKELKYEGALGVASEPLLVASAAVLANALMVAAAGMVALKPFLGAQRSPKPAPSDPPMTMWIGPALLAVMGLTFGLFPDLIGPTLILPMAEVVYGGPVPVEVKLWAGVNTALKLSIATFLLGFVFYWMLSRIRQSLDKEVPRVADAAEGYEILLQGMKDLAAWTARTIQPGKMTSYLRYTFLLMGVLVWGAILIGTGGIDLELGDVPIFHSAIVAIIAVSTFAIVVTGSRLVAITALGGVGAGLAVIFVLYSAIDVALTQLLVEILVVVFIAVALLKLPRAGTGRLRIGDASISVMLGLGVTFGLMAVMSTPLDRTIPDYFEAVSYSEAFGRNIVNVILVDFRALDTLGEIAVVVIAAVAAVAALRGGGQEVEK</sequence>
<feature type="transmembrane region" description="Helical" evidence="11">
    <location>
        <begin position="394"/>
        <end position="416"/>
    </location>
</feature>
<dbReference type="PANTHER" id="PTHR43373:SF1">
    <property type="entry name" value="NA(+)_H(+) ANTIPORTER SUBUNIT A"/>
    <property type="match status" value="1"/>
</dbReference>
<evidence type="ECO:0000256" key="6">
    <source>
        <dbReference type="ARBA" id="ARBA00022692"/>
    </source>
</evidence>
<organism evidence="16 17">
    <name type="scientific">Rubricella aquisinus</name>
    <dbReference type="NCBI Taxonomy" id="2028108"/>
    <lineage>
        <taxon>Bacteria</taxon>
        <taxon>Pseudomonadati</taxon>
        <taxon>Pseudomonadota</taxon>
        <taxon>Alphaproteobacteria</taxon>
        <taxon>Rhodobacterales</taxon>
        <taxon>Paracoccaceae</taxon>
        <taxon>Rubricella</taxon>
    </lineage>
</organism>
<dbReference type="Proteomes" id="UP000553766">
    <property type="component" value="Unassembled WGS sequence"/>
</dbReference>
<feature type="domain" description="NADH-Ubiquinone oxidoreductase (complex I) chain 5 N-terminal" evidence="13">
    <location>
        <begin position="51"/>
        <end position="96"/>
    </location>
</feature>
<dbReference type="InterPro" id="IPR046806">
    <property type="entry name" value="MrpA_C/MbhE"/>
</dbReference>
<dbReference type="EMBL" id="JACIJS010000001">
    <property type="protein sequence ID" value="MBB5514602.1"/>
    <property type="molecule type" value="Genomic_DNA"/>
</dbReference>
<dbReference type="InterPro" id="IPR001750">
    <property type="entry name" value="ND/Mrp_TM"/>
</dbReference>
<evidence type="ECO:0000259" key="14">
    <source>
        <dbReference type="Pfam" id="PF13244"/>
    </source>
</evidence>
<keyword evidence="6 10" id="KW-0812">Transmembrane</keyword>
<evidence type="ECO:0000256" key="9">
    <source>
        <dbReference type="ARBA" id="ARBA00023136"/>
    </source>
</evidence>
<feature type="transmembrane region" description="Helical" evidence="11">
    <location>
        <begin position="258"/>
        <end position="278"/>
    </location>
</feature>
<feature type="transmembrane region" description="Helical" evidence="11">
    <location>
        <begin position="193"/>
        <end position="218"/>
    </location>
</feature>
<feature type="transmembrane region" description="Helical" evidence="11">
    <location>
        <begin position="314"/>
        <end position="334"/>
    </location>
</feature>
<feature type="domain" description="MrpA C-terminal/MbhE" evidence="15">
    <location>
        <begin position="664"/>
        <end position="743"/>
    </location>
</feature>
<feature type="domain" description="NADH:quinone oxidoreductase/Mrp antiporter transmembrane" evidence="12">
    <location>
        <begin position="114"/>
        <end position="397"/>
    </location>
</feature>
<evidence type="ECO:0000256" key="5">
    <source>
        <dbReference type="ARBA" id="ARBA00022475"/>
    </source>
</evidence>
<feature type="transmembrane region" description="Helical" evidence="11">
    <location>
        <begin position="634"/>
        <end position="653"/>
    </location>
</feature>
<dbReference type="Pfam" id="PF20501">
    <property type="entry name" value="MbhE"/>
    <property type="match status" value="1"/>
</dbReference>
<evidence type="ECO:0000259" key="15">
    <source>
        <dbReference type="Pfam" id="PF20501"/>
    </source>
</evidence>
<reference evidence="16 17" key="1">
    <citation type="submission" date="2020-08" db="EMBL/GenBank/DDBJ databases">
        <title>Genomic Encyclopedia of Type Strains, Phase IV (KMG-IV): sequencing the most valuable type-strain genomes for metagenomic binning, comparative biology and taxonomic classification.</title>
        <authorList>
            <person name="Goeker M."/>
        </authorList>
    </citation>
    <scope>NUCLEOTIDE SEQUENCE [LARGE SCALE GENOMIC DNA]</scope>
    <source>
        <strain evidence="16 17">DSM 103377</strain>
    </source>
</reference>
<dbReference type="PRINTS" id="PR01434">
    <property type="entry name" value="NADHDHGNASE5"/>
</dbReference>
<comment type="subcellular location">
    <subcellularLocation>
        <location evidence="2">Cell membrane</location>
        <topology evidence="2">Multi-pass membrane protein</topology>
    </subcellularLocation>
    <subcellularLocation>
        <location evidence="10">Membrane</location>
        <topology evidence="10">Multi-pass membrane protein</topology>
    </subcellularLocation>
</comment>
<name>A0A840WLS5_9RHOB</name>
<feature type="transmembrane region" description="Helical" evidence="11">
    <location>
        <begin position="285"/>
        <end position="308"/>
    </location>
</feature>
<protein>
    <submittedName>
        <fullName evidence="16">Multicomponent Na+:H+ antiporter subunit A</fullName>
    </submittedName>
</protein>
<dbReference type="Pfam" id="PF00361">
    <property type="entry name" value="Proton_antipo_M"/>
    <property type="match status" value="1"/>
</dbReference>
<feature type="transmembrane region" description="Helical" evidence="11">
    <location>
        <begin position="120"/>
        <end position="137"/>
    </location>
</feature>
<evidence type="ECO:0000256" key="1">
    <source>
        <dbReference type="ARBA" id="ARBA00002378"/>
    </source>
</evidence>
<feature type="transmembrane region" description="Helical" evidence="11">
    <location>
        <begin position="355"/>
        <end position="374"/>
    </location>
</feature>
<feature type="transmembrane region" description="Helical" evidence="11">
    <location>
        <begin position="724"/>
        <end position="742"/>
    </location>
</feature>
<dbReference type="InterPro" id="IPR050616">
    <property type="entry name" value="CPA3_Na-H_Antiporter_A"/>
</dbReference>
<dbReference type="InterPro" id="IPR001516">
    <property type="entry name" value="Proton_antipo_N"/>
</dbReference>
<dbReference type="Pfam" id="PF13244">
    <property type="entry name" value="MbhD"/>
    <property type="match status" value="1"/>
</dbReference>
<evidence type="ECO:0000256" key="4">
    <source>
        <dbReference type="ARBA" id="ARBA00022449"/>
    </source>
</evidence>
<feature type="transmembrane region" description="Helical" evidence="11">
    <location>
        <begin position="585"/>
        <end position="603"/>
    </location>
</feature>
<evidence type="ECO:0000259" key="12">
    <source>
        <dbReference type="Pfam" id="PF00361"/>
    </source>
</evidence>
<dbReference type="RefSeq" id="WP_184008323.1">
    <property type="nucleotide sequence ID" value="NZ_JACIJS010000001.1"/>
</dbReference>
<evidence type="ECO:0000313" key="17">
    <source>
        <dbReference type="Proteomes" id="UP000553766"/>
    </source>
</evidence>
<keyword evidence="17" id="KW-1185">Reference proteome</keyword>
<keyword evidence="3" id="KW-0813">Transport</keyword>
<feature type="transmembrane region" description="Helical" evidence="11">
    <location>
        <begin position="21"/>
        <end position="39"/>
    </location>
</feature>
<dbReference type="InterPro" id="IPR025383">
    <property type="entry name" value="MrpA_C/MbhD"/>
</dbReference>
<dbReference type="Pfam" id="PF00662">
    <property type="entry name" value="Proton_antipo_N"/>
    <property type="match status" value="1"/>
</dbReference>
<keyword evidence="7 11" id="KW-1133">Transmembrane helix</keyword>